<comment type="caution">
    <text evidence="2">The sequence shown here is derived from an EMBL/GenBank/DDBJ whole genome shotgun (WGS) entry which is preliminary data.</text>
</comment>
<keyword evidence="1" id="KW-1133">Transmembrane helix</keyword>
<feature type="transmembrane region" description="Helical" evidence="1">
    <location>
        <begin position="16"/>
        <end position="37"/>
    </location>
</feature>
<keyword evidence="1" id="KW-0812">Transmembrane</keyword>
<evidence type="ECO:0000313" key="2">
    <source>
        <dbReference type="EMBL" id="CAK9011697.1"/>
    </source>
</evidence>
<reference evidence="2 3" key="1">
    <citation type="submission" date="2024-02" db="EMBL/GenBank/DDBJ databases">
        <authorList>
            <person name="Chen Y."/>
            <person name="Shah S."/>
            <person name="Dougan E. K."/>
            <person name="Thang M."/>
            <person name="Chan C."/>
        </authorList>
    </citation>
    <scope>NUCLEOTIDE SEQUENCE [LARGE SCALE GENOMIC DNA]</scope>
</reference>
<keyword evidence="1" id="KW-0472">Membrane</keyword>
<protein>
    <submittedName>
        <fullName evidence="2">Uncharacterized protein</fullName>
    </submittedName>
</protein>
<gene>
    <name evidence="2" type="ORF">SCF082_LOCUS11199</name>
</gene>
<evidence type="ECO:0000256" key="1">
    <source>
        <dbReference type="SAM" id="Phobius"/>
    </source>
</evidence>
<sequence>QQCEKGEEKEESYEHLWLWLAILALIHIILMTGIFMAGRWSCHHELALKPVTKEAEIQKDEPIVHARLRELLSQEKSRADGAQKSAQESRAALNLQIDEVQNLRALTTDAHRLFRDAIMEMELHSSLCPFTRPVVTASTGECWHHETCHIVRQITSNLMTRRACAYCASLRPPPDRIESNSGTSLRREVDAWLADADPWRPPT</sequence>
<proteinExistence type="predicted"/>
<accession>A0ABP0JBC2</accession>
<dbReference type="Proteomes" id="UP001642464">
    <property type="component" value="Unassembled WGS sequence"/>
</dbReference>
<keyword evidence="3" id="KW-1185">Reference proteome</keyword>
<dbReference type="EMBL" id="CAXAMM010006636">
    <property type="protein sequence ID" value="CAK9011697.1"/>
    <property type="molecule type" value="Genomic_DNA"/>
</dbReference>
<name>A0ABP0JBC2_9DINO</name>
<organism evidence="2 3">
    <name type="scientific">Durusdinium trenchii</name>
    <dbReference type="NCBI Taxonomy" id="1381693"/>
    <lineage>
        <taxon>Eukaryota</taxon>
        <taxon>Sar</taxon>
        <taxon>Alveolata</taxon>
        <taxon>Dinophyceae</taxon>
        <taxon>Suessiales</taxon>
        <taxon>Symbiodiniaceae</taxon>
        <taxon>Durusdinium</taxon>
    </lineage>
</organism>
<feature type="non-terminal residue" evidence="2">
    <location>
        <position position="1"/>
    </location>
</feature>
<evidence type="ECO:0000313" key="3">
    <source>
        <dbReference type="Proteomes" id="UP001642464"/>
    </source>
</evidence>